<evidence type="ECO:0000256" key="5">
    <source>
        <dbReference type="ARBA" id="ARBA00023136"/>
    </source>
</evidence>
<dbReference type="OrthoDB" id="3648309at2759"/>
<feature type="transmembrane region" description="Helical" evidence="6">
    <location>
        <begin position="213"/>
        <end position="231"/>
    </location>
</feature>
<dbReference type="PANTHER" id="PTHR31123">
    <property type="entry name" value="ACCUMULATION OF DYADS PROTEIN 2-RELATED"/>
    <property type="match status" value="1"/>
</dbReference>
<sequence length="250" mass="26964">MSPSNSETFDHAVKTEEANGGNAAQLERLRTAGGHVDDRTQPSLPVVHRRFANPAPLGLLSFATGIFLISIYGVKVRGVATPNILIGVLMFFGGVCQFISGIMEFVSGNTFGATVFPSYGAFNLSYSMIYLPGTGILAAYTDPTTGELNSQFPNALAMYLWAWFILTMIFTVAAMRSSWVLFLDLVFLDLVLMLLACGYMLNMQSLETAGSALGFVVAFLSYWAGTAGLWANGITPINLPVFAMYTEADS</sequence>
<dbReference type="GO" id="GO:0015123">
    <property type="term" value="F:acetate transmembrane transporter activity"/>
    <property type="evidence" value="ECO:0007669"/>
    <property type="project" value="TreeGrafter"/>
</dbReference>
<feature type="transmembrane region" description="Helical" evidence="6">
    <location>
        <begin position="51"/>
        <end position="72"/>
    </location>
</feature>
<dbReference type="STRING" id="576137.A0A1L7WMQ6"/>
<dbReference type="InterPro" id="IPR051633">
    <property type="entry name" value="AceTr"/>
</dbReference>
<keyword evidence="5 6" id="KW-0472">Membrane</keyword>
<dbReference type="Proteomes" id="UP000184330">
    <property type="component" value="Unassembled WGS sequence"/>
</dbReference>
<protein>
    <submittedName>
        <fullName evidence="7">Probable ADY2 Protein essential for the acetate permease activity</fullName>
    </submittedName>
</protein>
<keyword evidence="3 6" id="KW-0812">Transmembrane</keyword>
<reference evidence="7 8" key="1">
    <citation type="submission" date="2016-03" db="EMBL/GenBank/DDBJ databases">
        <authorList>
            <person name="Ploux O."/>
        </authorList>
    </citation>
    <scope>NUCLEOTIDE SEQUENCE [LARGE SCALE GENOMIC DNA]</scope>
    <source>
        <strain evidence="7 8">UAMH 11012</strain>
    </source>
</reference>
<evidence type="ECO:0000256" key="6">
    <source>
        <dbReference type="SAM" id="Phobius"/>
    </source>
</evidence>
<evidence type="ECO:0000256" key="1">
    <source>
        <dbReference type="ARBA" id="ARBA00004141"/>
    </source>
</evidence>
<evidence type="ECO:0000256" key="3">
    <source>
        <dbReference type="ARBA" id="ARBA00022692"/>
    </source>
</evidence>
<dbReference type="NCBIfam" id="NF038013">
    <property type="entry name" value="AceTr_1"/>
    <property type="match status" value="1"/>
</dbReference>
<dbReference type="PANTHER" id="PTHR31123:SF1">
    <property type="entry name" value="ACCUMULATION OF DYADS PROTEIN 2-RELATED"/>
    <property type="match status" value="1"/>
</dbReference>
<accession>A0A1L7WMQ6</accession>
<evidence type="ECO:0000256" key="4">
    <source>
        <dbReference type="ARBA" id="ARBA00022989"/>
    </source>
</evidence>
<dbReference type="AlphaFoldDB" id="A0A1L7WMQ6"/>
<name>A0A1L7WMQ6_9HELO</name>
<evidence type="ECO:0000313" key="7">
    <source>
        <dbReference type="EMBL" id="CZR54051.1"/>
    </source>
</evidence>
<feature type="transmembrane region" description="Helical" evidence="6">
    <location>
        <begin position="123"/>
        <end position="140"/>
    </location>
</feature>
<dbReference type="EMBL" id="FJOG01000004">
    <property type="protein sequence ID" value="CZR54051.1"/>
    <property type="molecule type" value="Genomic_DNA"/>
</dbReference>
<keyword evidence="8" id="KW-1185">Reference proteome</keyword>
<dbReference type="Pfam" id="PF01184">
    <property type="entry name" value="Gpr1_Fun34_YaaH"/>
    <property type="match status" value="1"/>
</dbReference>
<keyword evidence="4 6" id="KW-1133">Transmembrane helix</keyword>
<dbReference type="GO" id="GO:0005886">
    <property type="term" value="C:plasma membrane"/>
    <property type="evidence" value="ECO:0007669"/>
    <property type="project" value="TreeGrafter"/>
</dbReference>
<dbReference type="InterPro" id="IPR000791">
    <property type="entry name" value="Gpr1/Fun34/SatP-like"/>
</dbReference>
<proteinExistence type="inferred from homology"/>
<dbReference type="InterPro" id="IPR047622">
    <property type="entry name" value="GPR1_FUN34_YAAH"/>
</dbReference>
<comment type="similarity">
    <text evidence="2">Belongs to the acetate uptake transporter (AceTr) (TC 2.A.96) family.</text>
</comment>
<organism evidence="7 8">
    <name type="scientific">Phialocephala subalpina</name>
    <dbReference type="NCBI Taxonomy" id="576137"/>
    <lineage>
        <taxon>Eukaryota</taxon>
        <taxon>Fungi</taxon>
        <taxon>Dikarya</taxon>
        <taxon>Ascomycota</taxon>
        <taxon>Pezizomycotina</taxon>
        <taxon>Leotiomycetes</taxon>
        <taxon>Helotiales</taxon>
        <taxon>Mollisiaceae</taxon>
        <taxon>Phialocephala</taxon>
        <taxon>Phialocephala fortinii species complex</taxon>
    </lineage>
</organism>
<comment type="subcellular location">
    <subcellularLocation>
        <location evidence="1">Membrane</location>
        <topology evidence="1">Multi-pass membrane protein</topology>
    </subcellularLocation>
</comment>
<dbReference type="PROSITE" id="PS01114">
    <property type="entry name" value="GPR1_FUN34_YAAH"/>
    <property type="match status" value="1"/>
</dbReference>
<feature type="transmembrane region" description="Helical" evidence="6">
    <location>
        <begin position="84"/>
        <end position="103"/>
    </location>
</feature>
<evidence type="ECO:0000256" key="2">
    <source>
        <dbReference type="ARBA" id="ARBA00005587"/>
    </source>
</evidence>
<feature type="transmembrane region" description="Helical" evidence="6">
    <location>
        <begin position="179"/>
        <end position="201"/>
    </location>
</feature>
<evidence type="ECO:0000313" key="8">
    <source>
        <dbReference type="Proteomes" id="UP000184330"/>
    </source>
</evidence>
<feature type="transmembrane region" description="Helical" evidence="6">
    <location>
        <begin position="152"/>
        <end position="173"/>
    </location>
</feature>
<gene>
    <name evidence="7" type="ORF">PAC_03934</name>
</gene>